<proteinExistence type="predicted"/>
<evidence type="ECO:0000313" key="1">
    <source>
        <dbReference type="EMBL" id="MFC6881216.1"/>
    </source>
</evidence>
<comment type="caution">
    <text evidence="1">The sequence shown here is derived from an EMBL/GenBank/DDBJ whole genome shotgun (WGS) entry which is preliminary data.</text>
</comment>
<dbReference type="Proteomes" id="UP001596380">
    <property type="component" value="Unassembled WGS sequence"/>
</dbReference>
<name>A0ABW2CJX4_9ACTN</name>
<keyword evidence="2" id="KW-1185">Reference proteome</keyword>
<protein>
    <submittedName>
        <fullName evidence="1">Uncharacterized protein</fullName>
    </submittedName>
</protein>
<accession>A0ABW2CJX4</accession>
<dbReference type="RefSeq" id="WP_160819303.1">
    <property type="nucleotide sequence ID" value="NZ_JBHSXE010000001.1"/>
</dbReference>
<dbReference type="Pfam" id="PF19953">
    <property type="entry name" value="EACC1"/>
    <property type="match status" value="1"/>
</dbReference>
<gene>
    <name evidence="1" type="ORF">ACFQKB_15720</name>
</gene>
<dbReference type="EMBL" id="JBHSXS010000007">
    <property type="protein sequence ID" value="MFC6881216.1"/>
    <property type="molecule type" value="Genomic_DNA"/>
</dbReference>
<evidence type="ECO:0000313" key="2">
    <source>
        <dbReference type="Proteomes" id="UP001596380"/>
    </source>
</evidence>
<sequence>MAVRAQISLIANDEVGELAALFTWLRATPDLEGGVRSQSRTPGPGELGGGLETLNLALGTTASIVALAQALAAWLQSRRRSKLKLTITTPDGRTLELEAADSARAEELITELLRRDDGTDV</sequence>
<reference evidence="2" key="1">
    <citation type="journal article" date="2019" name="Int. J. Syst. Evol. Microbiol.">
        <title>The Global Catalogue of Microorganisms (GCM) 10K type strain sequencing project: providing services to taxonomists for standard genome sequencing and annotation.</title>
        <authorList>
            <consortium name="The Broad Institute Genomics Platform"/>
            <consortium name="The Broad Institute Genome Sequencing Center for Infectious Disease"/>
            <person name="Wu L."/>
            <person name="Ma J."/>
        </authorList>
    </citation>
    <scope>NUCLEOTIDE SEQUENCE [LARGE SCALE GENOMIC DNA]</scope>
    <source>
        <strain evidence="2">JCM 3369</strain>
    </source>
</reference>
<organism evidence="1 2">
    <name type="scientific">Actinomadura yumaensis</name>
    <dbReference type="NCBI Taxonomy" id="111807"/>
    <lineage>
        <taxon>Bacteria</taxon>
        <taxon>Bacillati</taxon>
        <taxon>Actinomycetota</taxon>
        <taxon>Actinomycetes</taxon>
        <taxon>Streptosporangiales</taxon>
        <taxon>Thermomonosporaceae</taxon>
        <taxon>Actinomadura</taxon>
    </lineage>
</organism>
<dbReference type="InterPro" id="IPR045428">
    <property type="entry name" value="EACC1"/>
</dbReference>